<accession>A0AAE0TBV2</accession>
<keyword evidence="7 8" id="KW-0807">Transducer</keyword>
<keyword evidence="6 8" id="KW-0675">Receptor</keyword>
<evidence type="ECO:0000256" key="1">
    <source>
        <dbReference type="ARBA" id="ARBA00004141"/>
    </source>
</evidence>
<dbReference type="InterPro" id="IPR000276">
    <property type="entry name" value="GPCR_Rhodpsn"/>
</dbReference>
<reference evidence="11" key="2">
    <citation type="journal article" date="2021" name="Genome Biol. Evol.">
        <title>Developing a high-quality reference genome for a parasitic bivalve with doubly uniparental inheritance (Bivalvia: Unionida).</title>
        <authorList>
            <person name="Smith C.H."/>
        </authorList>
    </citation>
    <scope>NUCLEOTIDE SEQUENCE</scope>
    <source>
        <strain evidence="11">CHS0354</strain>
        <tissue evidence="11">Mantle</tissue>
    </source>
</reference>
<dbReference type="Proteomes" id="UP001195483">
    <property type="component" value="Unassembled WGS sequence"/>
</dbReference>
<dbReference type="CDD" id="cd14978">
    <property type="entry name" value="7tmA_FMRFamide_R-like"/>
    <property type="match status" value="1"/>
</dbReference>
<keyword evidence="5 9" id="KW-0472">Membrane</keyword>
<protein>
    <recommendedName>
        <fullName evidence="10">G-protein coupled receptors family 1 profile domain-containing protein</fullName>
    </recommendedName>
</protein>
<evidence type="ECO:0000256" key="7">
    <source>
        <dbReference type="ARBA" id="ARBA00023224"/>
    </source>
</evidence>
<name>A0AAE0TBV2_9BIVA</name>
<dbReference type="SUPFAM" id="SSF81321">
    <property type="entry name" value="Family A G protein-coupled receptor-like"/>
    <property type="match status" value="1"/>
</dbReference>
<evidence type="ECO:0000256" key="4">
    <source>
        <dbReference type="ARBA" id="ARBA00023040"/>
    </source>
</evidence>
<keyword evidence="3 9" id="KW-1133">Transmembrane helix</keyword>
<evidence type="ECO:0000256" key="5">
    <source>
        <dbReference type="ARBA" id="ARBA00023136"/>
    </source>
</evidence>
<dbReference type="GO" id="GO:0004930">
    <property type="term" value="F:G protein-coupled receptor activity"/>
    <property type="evidence" value="ECO:0007669"/>
    <property type="project" value="UniProtKB-KW"/>
</dbReference>
<comment type="similarity">
    <text evidence="8">Belongs to the G-protein coupled receptor 1 family.</text>
</comment>
<keyword evidence="2 8" id="KW-0812">Transmembrane</keyword>
<comment type="caution">
    <text evidence="11">The sequence shown here is derived from an EMBL/GenBank/DDBJ whole genome shotgun (WGS) entry which is preliminary data.</text>
</comment>
<proteinExistence type="inferred from homology"/>
<organism evidence="11 12">
    <name type="scientific">Potamilus streckersoni</name>
    <dbReference type="NCBI Taxonomy" id="2493646"/>
    <lineage>
        <taxon>Eukaryota</taxon>
        <taxon>Metazoa</taxon>
        <taxon>Spiralia</taxon>
        <taxon>Lophotrochozoa</taxon>
        <taxon>Mollusca</taxon>
        <taxon>Bivalvia</taxon>
        <taxon>Autobranchia</taxon>
        <taxon>Heteroconchia</taxon>
        <taxon>Palaeoheterodonta</taxon>
        <taxon>Unionida</taxon>
        <taxon>Unionoidea</taxon>
        <taxon>Unionidae</taxon>
        <taxon>Ambleminae</taxon>
        <taxon>Lampsilini</taxon>
        <taxon>Potamilus</taxon>
    </lineage>
</organism>
<dbReference type="PANTHER" id="PTHR24243:SF230">
    <property type="entry name" value="G-PROTEIN COUPLED RECEPTORS FAMILY 1 PROFILE DOMAIN-CONTAINING PROTEIN"/>
    <property type="match status" value="1"/>
</dbReference>
<feature type="transmembrane region" description="Helical" evidence="9">
    <location>
        <begin position="77"/>
        <end position="98"/>
    </location>
</feature>
<dbReference type="PROSITE" id="PS00237">
    <property type="entry name" value="G_PROTEIN_RECEP_F1_1"/>
    <property type="match status" value="1"/>
</dbReference>
<feature type="domain" description="G-protein coupled receptors family 1 profile" evidence="10">
    <location>
        <begin position="89"/>
        <end position="363"/>
    </location>
</feature>
<dbReference type="GO" id="GO:0005886">
    <property type="term" value="C:plasma membrane"/>
    <property type="evidence" value="ECO:0007669"/>
    <property type="project" value="TreeGrafter"/>
</dbReference>
<evidence type="ECO:0000256" key="6">
    <source>
        <dbReference type="ARBA" id="ARBA00023170"/>
    </source>
</evidence>
<evidence type="ECO:0000256" key="8">
    <source>
        <dbReference type="RuleBase" id="RU000688"/>
    </source>
</evidence>
<evidence type="ECO:0000259" key="10">
    <source>
        <dbReference type="PROSITE" id="PS50262"/>
    </source>
</evidence>
<evidence type="ECO:0000256" key="2">
    <source>
        <dbReference type="ARBA" id="ARBA00022692"/>
    </source>
</evidence>
<evidence type="ECO:0000256" key="3">
    <source>
        <dbReference type="ARBA" id="ARBA00022989"/>
    </source>
</evidence>
<dbReference type="AlphaFoldDB" id="A0AAE0TBV2"/>
<dbReference type="PROSITE" id="PS50262">
    <property type="entry name" value="G_PROTEIN_RECEP_F1_2"/>
    <property type="match status" value="1"/>
</dbReference>
<dbReference type="Gene3D" id="1.20.1070.10">
    <property type="entry name" value="Rhodopsin 7-helix transmembrane proteins"/>
    <property type="match status" value="1"/>
</dbReference>
<dbReference type="PRINTS" id="PR00237">
    <property type="entry name" value="GPCRRHODOPSN"/>
</dbReference>
<dbReference type="EMBL" id="JAEAOA010002021">
    <property type="protein sequence ID" value="KAK3606985.1"/>
    <property type="molecule type" value="Genomic_DNA"/>
</dbReference>
<evidence type="ECO:0000256" key="9">
    <source>
        <dbReference type="SAM" id="Phobius"/>
    </source>
</evidence>
<evidence type="ECO:0000313" key="12">
    <source>
        <dbReference type="Proteomes" id="UP001195483"/>
    </source>
</evidence>
<dbReference type="PANTHER" id="PTHR24243">
    <property type="entry name" value="G-PROTEIN COUPLED RECEPTOR"/>
    <property type="match status" value="1"/>
</dbReference>
<reference evidence="11" key="1">
    <citation type="journal article" date="2021" name="Genome Biol. Evol.">
        <title>A High-Quality Reference Genome for a Parasitic Bivalve with Doubly Uniparental Inheritance (Bivalvia: Unionida).</title>
        <authorList>
            <person name="Smith C.H."/>
        </authorList>
    </citation>
    <scope>NUCLEOTIDE SEQUENCE</scope>
    <source>
        <strain evidence="11">CHS0354</strain>
    </source>
</reference>
<feature type="transmembrane region" description="Helical" evidence="9">
    <location>
        <begin position="110"/>
        <end position="128"/>
    </location>
</feature>
<keyword evidence="12" id="KW-1185">Reference proteome</keyword>
<comment type="subcellular location">
    <subcellularLocation>
        <location evidence="1">Membrane</location>
        <topology evidence="1">Multi-pass membrane protein</topology>
    </subcellularLocation>
</comment>
<feature type="transmembrane region" description="Helical" evidence="9">
    <location>
        <begin position="290"/>
        <end position="314"/>
    </location>
</feature>
<feature type="transmembrane region" description="Helical" evidence="9">
    <location>
        <begin position="351"/>
        <end position="370"/>
    </location>
</feature>
<dbReference type="InterPro" id="IPR017452">
    <property type="entry name" value="GPCR_Rhodpsn_7TM"/>
</dbReference>
<gene>
    <name evidence="11" type="ORF">CHS0354_034464</name>
</gene>
<keyword evidence="4 8" id="KW-0297">G-protein coupled receptor</keyword>
<evidence type="ECO:0000313" key="11">
    <source>
        <dbReference type="EMBL" id="KAK3606985.1"/>
    </source>
</evidence>
<feature type="transmembrane region" description="Helical" evidence="9">
    <location>
        <begin position="200"/>
        <end position="218"/>
    </location>
</feature>
<sequence>MDVFESLIEFAYRMNFSMKTLECRDDYGQDTEINQTLHAARGNTTNCSDINLDDLKDLLRHENAITIVTNSQLFFTYFTPVIFTIGVIGNCLSLAVFLSKNMRKLSGSQYLAALSISDLMVLIFYVFTEWIKRGLPVLTGYVTASFLAHNGTCQILLYFQYISRFLSSWLLACFTVERYIGVCHPLKRRDICDPRASRRIILGMVVIGSIYCVFKPILSGVYEVGPNRVPICTGNPEYANTSYFLDSTFAAIITIIPFFILSILNVFIIRKLFIRNKHYRKIKIVTEESIIRLEFTIILLAISICFVTLNLPFFSVWCKIYWTYPDDLDDASLAGSDSHHLGDALFITRTIFYINYCINFFLYSVTGAYFRNELRHLFLKKDKYNKHARRYSANSRSNTHTTPQSWV</sequence>
<feature type="transmembrane region" description="Helical" evidence="9">
    <location>
        <begin position="249"/>
        <end position="269"/>
    </location>
</feature>
<reference evidence="11" key="3">
    <citation type="submission" date="2023-05" db="EMBL/GenBank/DDBJ databases">
        <authorList>
            <person name="Smith C.H."/>
        </authorList>
    </citation>
    <scope>NUCLEOTIDE SEQUENCE</scope>
    <source>
        <strain evidence="11">CHS0354</strain>
        <tissue evidence="11">Mantle</tissue>
    </source>
</reference>
<dbReference type="Pfam" id="PF00001">
    <property type="entry name" value="7tm_1"/>
    <property type="match status" value="1"/>
</dbReference>